<accession>A0A6N7EX81</accession>
<proteinExistence type="predicted"/>
<dbReference type="EMBL" id="WHNW01000004">
    <property type="protein sequence ID" value="MPV86150.1"/>
    <property type="molecule type" value="Genomic_DNA"/>
</dbReference>
<feature type="domain" description="Phosphotyrosine protein phosphatase I" evidence="2">
    <location>
        <begin position="1"/>
        <end position="136"/>
    </location>
</feature>
<dbReference type="Proteomes" id="UP000471298">
    <property type="component" value="Unassembled WGS sequence"/>
</dbReference>
<dbReference type="RefSeq" id="WP_152810113.1">
    <property type="nucleotide sequence ID" value="NZ_WHNW01000004.1"/>
</dbReference>
<keyword evidence="1" id="KW-0059">Arsenical resistance</keyword>
<evidence type="ECO:0000313" key="3">
    <source>
        <dbReference type="EMBL" id="MPV86150.1"/>
    </source>
</evidence>
<evidence type="ECO:0000259" key="2">
    <source>
        <dbReference type="SMART" id="SM00226"/>
    </source>
</evidence>
<protein>
    <submittedName>
        <fullName evidence="3">Arsenate reductase ArsC</fullName>
    </submittedName>
</protein>
<dbReference type="PANTHER" id="PTHR43428:SF1">
    <property type="entry name" value="ARSENATE REDUCTASE"/>
    <property type="match status" value="1"/>
</dbReference>
<dbReference type="GO" id="GO:0046685">
    <property type="term" value="P:response to arsenic-containing substance"/>
    <property type="evidence" value="ECO:0007669"/>
    <property type="project" value="UniProtKB-KW"/>
</dbReference>
<dbReference type="InterPro" id="IPR036196">
    <property type="entry name" value="Ptyr_pPase_sf"/>
</dbReference>
<dbReference type="SMART" id="SM00226">
    <property type="entry name" value="LMWPc"/>
    <property type="match status" value="1"/>
</dbReference>
<dbReference type="PANTHER" id="PTHR43428">
    <property type="entry name" value="ARSENATE REDUCTASE"/>
    <property type="match status" value="1"/>
</dbReference>
<evidence type="ECO:0000313" key="4">
    <source>
        <dbReference type="Proteomes" id="UP000471298"/>
    </source>
</evidence>
<dbReference type="Gene3D" id="3.40.50.2300">
    <property type="match status" value="1"/>
</dbReference>
<dbReference type="AlphaFoldDB" id="A0A6N7EX81"/>
<dbReference type="SUPFAM" id="SSF52788">
    <property type="entry name" value="Phosphotyrosine protein phosphatases I"/>
    <property type="match status" value="1"/>
</dbReference>
<evidence type="ECO:0000256" key="1">
    <source>
        <dbReference type="ARBA" id="ARBA00022849"/>
    </source>
</evidence>
<name>A0A6N7EX81_9GAMM</name>
<sequence length="157" mass="16915">MKILYICTHNRCRSILSEAITNDLAGDVITAKSAGSAPAGEVHPLTLKYLAQSGYKTAHLRSQSWDDFADFAPDVVVTLCDSAAGESCPVYFGKSIKLHWGLNDPSKNTDSDAATEQAFLQCISVIEKRVAALKAIVELGAQGEDFVSQLRQIGEIV</sequence>
<organism evidence="3 4">
    <name type="scientific">Ostreibacterium oceani</name>
    <dbReference type="NCBI Taxonomy" id="2654998"/>
    <lineage>
        <taxon>Bacteria</taxon>
        <taxon>Pseudomonadati</taxon>
        <taxon>Pseudomonadota</taxon>
        <taxon>Gammaproteobacteria</taxon>
        <taxon>Cardiobacteriales</taxon>
        <taxon>Ostreibacteriaceae</taxon>
        <taxon>Ostreibacterium</taxon>
    </lineage>
</organism>
<comment type="caution">
    <text evidence="3">The sequence shown here is derived from an EMBL/GenBank/DDBJ whole genome shotgun (WGS) entry which is preliminary data.</text>
</comment>
<keyword evidence="4" id="KW-1185">Reference proteome</keyword>
<reference evidence="3 4" key="1">
    <citation type="submission" date="2019-10" db="EMBL/GenBank/DDBJ databases">
        <title>Cardiobacteriales fam. a chemoheterotrophic member of the order Cardiobacteriales, and proposal of Cardiobacteriales fam. nov.</title>
        <authorList>
            <person name="Wang C."/>
        </authorList>
    </citation>
    <scope>NUCLEOTIDE SEQUENCE [LARGE SCALE GENOMIC DNA]</scope>
    <source>
        <strain evidence="3 4">ML27</strain>
    </source>
</reference>
<dbReference type="CDD" id="cd16345">
    <property type="entry name" value="LMWP_ArsC"/>
    <property type="match status" value="1"/>
</dbReference>
<dbReference type="Pfam" id="PF01451">
    <property type="entry name" value="LMWPc"/>
    <property type="match status" value="1"/>
</dbReference>
<dbReference type="InterPro" id="IPR023485">
    <property type="entry name" value="Ptyr_pPase"/>
</dbReference>
<gene>
    <name evidence="3" type="ORF">GCU85_05315</name>
</gene>
<dbReference type="InParanoid" id="A0A6N7EX81"/>